<evidence type="ECO:0000256" key="9">
    <source>
        <dbReference type="ARBA" id="ARBA00024190"/>
    </source>
</evidence>
<dbReference type="InterPro" id="IPR015943">
    <property type="entry name" value="WD40/YVTN_repeat-like_dom_sf"/>
</dbReference>
<evidence type="ECO:0000256" key="6">
    <source>
        <dbReference type="ARBA" id="ARBA00023069"/>
    </source>
</evidence>
<evidence type="ECO:0000256" key="12">
    <source>
        <dbReference type="PROSITE-ProRule" id="PRU00221"/>
    </source>
</evidence>
<dbReference type="SMART" id="SM00320">
    <property type="entry name" value="WD40"/>
    <property type="match status" value="5"/>
</dbReference>
<evidence type="ECO:0000256" key="13">
    <source>
        <dbReference type="SAM" id="MobiDB-lite"/>
    </source>
</evidence>
<dbReference type="InterPro" id="IPR036322">
    <property type="entry name" value="WD40_repeat_dom_sf"/>
</dbReference>
<evidence type="ECO:0000256" key="4">
    <source>
        <dbReference type="ARBA" id="ARBA00022737"/>
    </source>
</evidence>
<keyword evidence="15" id="KW-1185">Reference proteome</keyword>
<comment type="caution">
    <text evidence="14">The sequence shown here is derived from an EMBL/GenBank/DDBJ whole genome shotgun (WGS) entry which is preliminary data.</text>
</comment>
<dbReference type="PROSITE" id="PS50082">
    <property type="entry name" value="WD_REPEATS_2"/>
    <property type="match status" value="2"/>
</dbReference>
<evidence type="ECO:0000256" key="7">
    <source>
        <dbReference type="ARBA" id="ARBA00023212"/>
    </source>
</evidence>
<feature type="compositionally biased region" description="Polar residues" evidence="13">
    <location>
        <begin position="810"/>
        <end position="819"/>
    </location>
</feature>
<feature type="compositionally biased region" description="Basic and acidic residues" evidence="13">
    <location>
        <begin position="307"/>
        <end position="319"/>
    </location>
</feature>
<evidence type="ECO:0000313" key="14">
    <source>
        <dbReference type="EMBL" id="KAK6180235.1"/>
    </source>
</evidence>
<keyword evidence="7" id="KW-0206">Cytoskeleton</keyword>
<keyword evidence="8" id="KW-0966">Cell projection</keyword>
<dbReference type="GO" id="GO:0045504">
    <property type="term" value="F:dynein heavy chain binding"/>
    <property type="evidence" value="ECO:0007669"/>
    <property type="project" value="TreeGrafter"/>
</dbReference>
<accession>A0AAN8JPC6</accession>
<dbReference type="PROSITE" id="PS50294">
    <property type="entry name" value="WD_REPEATS_REGION"/>
    <property type="match status" value="1"/>
</dbReference>
<dbReference type="InterPro" id="IPR001680">
    <property type="entry name" value="WD40_rpt"/>
</dbReference>
<keyword evidence="3 12" id="KW-0853">WD repeat</keyword>
<dbReference type="GO" id="GO:0120293">
    <property type="term" value="C:dynein axonemal particle"/>
    <property type="evidence" value="ECO:0007669"/>
    <property type="project" value="UniProtKB-SubCell"/>
</dbReference>
<dbReference type="AlphaFoldDB" id="A0AAN8JPC6"/>
<protein>
    <recommendedName>
        <fullName evidence="10">Dynein axonemal intermediate chain 4</fullName>
    </recommendedName>
    <alternativeName>
        <fullName evidence="11">WD repeat-containing protein 78</fullName>
    </alternativeName>
</protein>
<feature type="compositionally biased region" description="Low complexity" evidence="13">
    <location>
        <begin position="46"/>
        <end position="60"/>
    </location>
</feature>
<evidence type="ECO:0000313" key="15">
    <source>
        <dbReference type="Proteomes" id="UP001347796"/>
    </source>
</evidence>
<evidence type="ECO:0000256" key="3">
    <source>
        <dbReference type="ARBA" id="ARBA00022574"/>
    </source>
</evidence>
<dbReference type="GO" id="GO:0005858">
    <property type="term" value="C:axonemal dynein complex"/>
    <property type="evidence" value="ECO:0007669"/>
    <property type="project" value="TreeGrafter"/>
</dbReference>
<keyword evidence="6" id="KW-0969">Cilium</keyword>
<dbReference type="PANTHER" id="PTHR12442:SF12">
    <property type="entry name" value="DYNEIN AXONEMAL INTERMEDIATE CHAIN 4"/>
    <property type="match status" value="1"/>
</dbReference>
<dbReference type="EMBL" id="JAZGQO010000008">
    <property type="protein sequence ID" value="KAK6180235.1"/>
    <property type="molecule type" value="Genomic_DNA"/>
</dbReference>
<evidence type="ECO:0000256" key="11">
    <source>
        <dbReference type="ARBA" id="ARBA00041557"/>
    </source>
</evidence>
<organism evidence="14 15">
    <name type="scientific">Patella caerulea</name>
    <name type="common">Rayed Mediterranean limpet</name>
    <dbReference type="NCBI Taxonomy" id="87958"/>
    <lineage>
        <taxon>Eukaryota</taxon>
        <taxon>Metazoa</taxon>
        <taxon>Spiralia</taxon>
        <taxon>Lophotrochozoa</taxon>
        <taxon>Mollusca</taxon>
        <taxon>Gastropoda</taxon>
        <taxon>Patellogastropoda</taxon>
        <taxon>Patelloidea</taxon>
        <taxon>Patellidae</taxon>
        <taxon>Patella</taxon>
    </lineage>
</organism>
<feature type="region of interest" description="Disordered" evidence="13">
    <location>
        <begin position="1"/>
        <end position="74"/>
    </location>
</feature>
<dbReference type="GO" id="GO:0003341">
    <property type="term" value="P:cilium movement"/>
    <property type="evidence" value="ECO:0007669"/>
    <property type="project" value="TreeGrafter"/>
</dbReference>
<keyword evidence="4" id="KW-0677">Repeat</keyword>
<comment type="subcellular location">
    <subcellularLocation>
        <location evidence="1">Cytoplasm</location>
        <location evidence="1">Cytoskeleton</location>
        <location evidence="1">Flagellum axoneme</location>
    </subcellularLocation>
    <subcellularLocation>
        <location evidence="9">Dynein axonemal particle</location>
    </subcellularLocation>
</comment>
<evidence type="ECO:0000256" key="2">
    <source>
        <dbReference type="ARBA" id="ARBA00022490"/>
    </source>
</evidence>
<feature type="compositionally biased region" description="Acidic residues" evidence="13">
    <location>
        <begin position="821"/>
        <end position="832"/>
    </location>
</feature>
<feature type="region of interest" description="Disordered" evidence="13">
    <location>
        <begin position="285"/>
        <end position="339"/>
    </location>
</feature>
<proteinExistence type="predicted"/>
<keyword evidence="5" id="KW-0282">Flagellum</keyword>
<feature type="repeat" description="WD" evidence="12">
    <location>
        <begin position="704"/>
        <end position="739"/>
    </location>
</feature>
<gene>
    <name evidence="14" type="ORF">SNE40_012425</name>
</gene>
<dbReference type="Pfam" id="PF00400">
    <property type="entry name" value="WD40"/>
    <property type="match status" value="2"/>
</dbReference>
<feature type="region of interest" description="Disordered" evidence="13">
    <location>
        <begin position="810"/>
        <end position="832"/>
    </location>
</feature>
<dbReference type="PANTHER" id="PTHR12442">
    <property type="entry name" value="DYNEIN INTERMEDIATE CHAIN"/>
    <property type="match status" value="1"/>
</dbReference>
<dbReference type="Gene3D" id="2.130.10.10">
    <property type="entry name" value="YVTN repeat-like/Quinoprotein amine dehydrogenase"/>
    <property type="match status" value="2"/>
</dbReference>
<dbReference type="InterPro" id="IPR050687">
    <property type="entry name" value="Dynein_IC"/>
</dbReference>
<evidence type="ECO:0000256" key="1">
    <source>
        <dbReference type="ARBA" id="ARBA00004611"/>
    </source>
</evidence>
<evidence type="ECO:0000256" key="8">
    <source>
        <dbReference type="ARBA" id="ARBA00023273"/>
    </source>
</evidence>
<name>A0AAN8JPC6_PATCE</name>
<reference evidence="14 15" key="1">
    <citation type="submission" date="2024-01" db="EMBL/GenBank/DDBJ databases">
        <title>The genome of the rayed Mediterranean limpet Patella caerulea (Linnaeus, 1758).</title>
        <authorList>
            <person name="Anh-Thu Weber A."/>
            <person name="Halstead-Nussloch G."/>
        </authorList>
    </citation>
    <scope>NUCLEOTIDE SEQUENCE [LARGE SCALE GENOMIC DNA]</scope>
    <source>
        <strain evidence="14">AATW-2023a</strain>
        <tissue evidence="14">Whole specimen</tissue>
    </source>
</reference>
<evidence type="ECO:0000256" key="5">
    <source>
        <dbReference type="ARBA" id="ARBA00022846"/>
    </source>
</evidence>
<feature type="repeat" description="WD" evidence="12">
    <location>
        <begin position="661"/>
        <end position="703"/>
    </location>
</feature>
<keyword evidence="2" id="KW-0963">Cytoplasm</keyword>
<evidence type="ECO:0000256" key="10">
    <source>
        <dbReference type="ARBA" id="ARBA00040002"/>
    </source>
</evidence>
<dbReference type="SUPFAM" id="SSF50978">
    <property type="entry name" value="WD40 repeat-like"/>
    <property type="match status" value="1"/>
</dbReference>
<dbReference type="Proteomes" id="UP001347796">
    <property type="component" value="Unassembled WGS sequence"/>
</dbReference>
<dbReference type="FunFam" id="2.130.10.10:FF:001248">
    <property type="entry name" value="WD repeat domain 78"/>
    <property type="match status" value="1"/>
</dbReference>
<dbReference type="GO" id="GO:0045503">
    <property type="term" value="F:dynein light chain binding"/>
    <property type="evidence" value="ECO:0007669"/>
    <property type="project" value="TreeGrafter"/>
</dbReference>
<sequence length="832" mass="92200">MSTSKNKKYLNAPTPNPNASMKKGTLTHSVTRSKYGGGSVRNTTFASSRSNIVSSASRKSMGGQTGDKSGNIRPPVQVFDETGIDVTPIPLQQPDPNVMKKNQSNILGESTAGTPSDLLSQNSFMYTTGTASIYGGFSRSVFSQSYDTSSGMDEIAEPSSQEHSSWADIQFKREETKEILTDSDLEKTVDLNLSETETIWLLDMPDICVFTESEEAPSIRTRNEKYLELTKSRAGNDRYAERGMNTFNEPPKLKQIQTTKIQSNDIGIMATTWDMHDTYEAIDKENKDGNEDDEEEGTISRPSTPKSGEEKTDAEKETEGSTSRGSSARMGSMKNSTMMDSRATMVSSTAGSESIFASRDTSLSATIQSELQAQEEEKIMKSENLKRDLFNMERVINLNTYQPKQALYRGLNVMTDIDKEVSNVSTITGSDMGPNLDRLWSYTCPLTKGRNVSSMSWNKVNPDLIAIGYGQFEFTNQKGGYVCCWSLKNPEFPERVFTCKEGVTAVDFSTANPNLLAVGFYDGSVAIYNVKSNLDEPIVESVECQGKHTAPVWHIRWIEKERGSGEEGAEVIISVSTDGRVTQWSVRKGFESYDLMRLKKMPTRMAGRTREKKGGAFICGFAGGLTFDFHSRDTNIYLAGTEEGYIHKCSCSYNEQYLESYTGHTGPVYKIQWSPFVPDIFLSCSADWSIRLWHQDRVKPVLSFFSSTKAVNDLCWSPRSSTVFTCVNEGAVEVWDLNTSTLDPLIINNPTSGAKQTSVTFARNSECILVGDSEGQVTVYQLRCMPTPSEDQSEALMKVIGSSITIANQLQSQEASKTQGDPEDEFSAEDKE</sequence>